<gene>
    <name evidence="9" type="ORF">CO072_02375</name>
    <name evidence="8" type="ORF">CO124_00010</name>
    <name evidence="4" type="ORF">COS22_00975</name>
    <name evidence="3" type="ORF">COS45_00690</name>
    <name evidence="5" type="ORF">COW47_00830</name>
    <name evidence="2" type="ORF">COW69_01650</name>
    <name evidence="7" type="ORF">COY63_01435</name>
    <name evidence="6" type="ORF">COZ66_01385</name>
</gene>
<dbReference type="Proteomes" id="UP000228874">
    <property type="component" value="Unassembled WGS sequence"/>
</dbReference>
<dbReference type="EMBL" id="PFSX01000066">
    <property type="protein sequence ID" value="PJC01091.1"/>
    <property type="molecule type" value="Genomic_DNA"/>
</dbReference>
<name>A0A2G9LJ53_HUBC1</name>
<dbReference type="EMBL" id="PEUT01000016">
    <property type="protein sequence ID" value="PIV13850.1"/>
    <property type="molecule type" value="Genomic_DNA"/>
</dbReference>
<evidence type="ECO:0000313" key="12">
    <source>
        <dbReference type="Proteomes" id="UP000229789"/>
    </source>
</evidence>
<dbReference type="Proteomes" id="UP000228888">
    <property type="component" value="Unassembled WGS sequence"/>
</dbReference>
<dbReference type="Proteomes" id="UP000229789">
    <property type="component" value="Unassembled WGS sequence"/>
</dbReference>
<organism evidence="2 12">
    <name type="scientific">Huberarchaeum crystalense</name>
    <dbReference type="NCBI Taxonomy" id="2014257"/>
    <lineage>
        <taxon>Archaea</taxon>
        <taxon>Candidatus Huberarchaeota</taxon>
        <taxon>Candidatus Huberarchaeia</taxon>
        <taxon>Candidatus Huberarchaeales</taxon>
        <taxon>Candidatus Huberarchaeaceae</taxon>
        <taxon>Candidatus Huberarchaeum</taxon>
    </lineage>
</organism>
<dbReference type="EMBL" id="PFMG01000032">
    <property type="protein sequence ID" value="PIY99828.1"/>
    <property type="molecule type" value="Genomic_DNA"/>
</dbReference>
<accession>A0A2H9RCJ0</accession>
<feature type="transmembrane region" description="Helical" evidence="1">
    <location>
        <begin position="69"/>
        <end position="87"/>
    </location>
</feature>
<keyword evidence="1" id="KW-0812">Transmembrane</keyword>
<dbReference type="Proteomes" id="UP000230713">
    <property type="component" value="Unassembled WGS sequence"/>
</dbReference>
<evidence type="ECO:0000313" key="4">
    <source>
        <dbReference type="EMBL" id="PIV46508.1"/>
    </source>
</evidence>
<evidence type="ECO:0000256" key="1">
    <source>
        <dbReference type="SAM" id="Phobius"/>
    </source>
</evidence>
<keyword evidence="1" id="KW-0472">Membrane</keyword>
<evidence type="ECO:0000313" key="8">
    <source>
        <dbReference type="EMBL" id="PJB04541.1"/>
    </source>
</evidence>
<evidence type="ECO:0000313" key="5">
    <source>
        <dbReference type="EMBL" id="PIV89804.1"/>
    </source>
</evidence>
<sequence>MSFDVLGIIWNYISVFLDILFFRPINQIIVYLTSALYLPMPNFGSSSDVFIGILVLLVAFYIIYQLSKLLIMSSVIGAVLTLLVVFLNSHFNFGLSFDYVALLRIFFVGFFGFIFYKIIIFLRAVYQQVDKPVIYICKIIKTRLTEDLKALSQKYKATTNGKKEEIVCMTNTEIEEYCRQMCGEKKEKLKKETQQAKELTNQEKTKSIISKKDKKTNKFQDLGVRQIDE</sequence>
<evidence type="ECO:0000313" key="9">
    <source>
        <dbReference type="EMBL" id="PJC01091.1"/>
    </source>
</evidence>
<keyword evidence="1" id="KW-1133">Transmembrane helix</keyword>
<evidence type="ECO:0000313" key="11">
    <source>
        <dbReference type="Proteomes" id="UP000228888"/>
    </source>
</evidence>
<dbReference type="EMBL" id="PCUF01000019">
    <property type="protein sequence ID" value="PIN66544.1"/>
    <property type="molecule type" value="Genomic_DNA"/>
</dbReference>
<evidence type="ECO:0000313" key="2">
    <source>
        <dbReference type="EMBL" id="PIN66544.1"/>
    </source>
</evidence>
<accession>A0A2H9M3G9</accession>
<dbReference type="EMBL" id="PFIH01000033">
    <property type="protein sequence ID" value="PIX28086.1"/>
    <property type="molecule type" value="Genomic_DNA"/>
</dbReference>
<accession>A0A2H9N2G8</accession>
<dbReference type="AlphaFoldDB" id="A0A2G9LJ53"/>
<dbReference type="EMBL" id="PFFF01000023">
    <property type="protein sequence ID" value="PIV89804.1"/>
    <property type="molecule type" value="Genomic_DNA"/>
</dbReference>
<dbReference type="Proteomes" id="UP000228989">
    <property type="component" value="Unassembled WGS sequence"/>
</dbReference>
<accession>A0A2H9QT54</accession>
<evidence type="ECO:0000313" key="7">
    <source>
        <dbReference type="EMBL" id="PIY99828.1"/>
    </source>
</evidence>
<accession>A0A2H9M9E6</accession>
<evidence type="ECO:0000313" key="3">
    <source>
        <dbReference type="EMBL" id="PIV13850.1"/>
    </source>
</evidence>
<dbReference type="Proteomes" id="UP000230477">
    <property type="component" value="Unassembled WGS sequence"/>
</dbReference>
<accession>A0A2G9LJ53</accession>
<proteinExistence type="predicted"/>
<evidence type="ECO:0000313" key="10">
    <source>
        <dbReference type="Proteomes" id="UP000228874"/>
    </source>
</evidence>
<reference evidence="10 11" key="2">
    <citation type="submission" date="2017-09" db="EMBL/GenBank/DDBJ databases">
        <title>Depth-based differentiation of microbial function through sediment-hosted aquifers and enrichment of novel symbionts in the deep terrestrial subsurface.</title>
        <authorList>
            <person name="Probst A.J."/>
            <person name="Ladd B."/>
            <person name="Jarett J.K."/>
            <person name="Geller-Mcgrath D.E."/>
            <person name="Sieber C.M.K."/>
            <person name="Emerson J.B."/>
            <person name="Anantharaman K."/>
            <person name="Thomas B.C."/>
            <person name="Malmstrom R."/>
            <person name="Stieglmeier M."/>
            <person name="Klingl A."/>
            <person name="Woyke T."/>
            <person name="Ryan C.M."/>
            <person name="Banfield J.F."/>
        </authorList>
    </citation>
    <scope>NUCLEOTIDE SEQUENCE [LARGE SCALE GENOMIC DNA]</scope>
</reference>
<feature type="transmembrane region" description="Helical" evidence="1">
    <location>
        <begin position="43"/>
        <end position="62"/>
    </location>
</feature>
<accession>A0A2H9MP46</accession>
<feature type="transmembrane region" description="Helical" evidence="1">
    <location>
        <begin position="99"/>
        <end position="122"/>
    </location>
</feature>
<evidence type="ECO:0000313" key="6">
    <source>
        <dbReference type="EMBL" id="PIX28086.1"/>
    </source>
</evidence>
<dbReference type="Proteomes" id="UP000231449">
    <property type="component" value="Unassembled WGS sequence"/>
</dbReference>
<reference evidence="2 12" key="1">
    <citation type="submission" date="2017-09" db="EMBL/GenBank/DDBJ databases">
        <title>Depth-based differentiation of microbial function through sediment-hosted aquifers and enrichment of novel symbionts in the deep terrestrial subsurface.</title>
        <authorList>
            <person name="Probst A.J."/>
            <person name="Ladd B."/>
            <person name="Jarett J.K."/>
            <person name="Geller-Mcgrath D.E."/>
            <person name="Sieber C.M."/>
            <person name="Emerson J.B."/>
            <person name="Anantharaman K."/>
            <person name="Thomas B.C."/>
            <person name="Malmstrom R."/>
            <person name="Stieglmeier M."/>
            <person name="Klingl A."/>
            <person name="Woyke T."/>
            <person name="Ryan C.M."/>
            <person name="Banfield J.F."/>
        </authorList>
    </citation>
    <scope>NUCLEOTIDE SEQUENCE [LARGE SCALE GENOMIC DNA]</scope>
    <source>
        <strain evidence="4">CG02_land_8_20_14_3_00_31_209</strain>
        <strain evidence="3">CG03_land_8_20_14_0_80_31_114</strain>
        <strain evidence="5">CG17_big_fil_post_rev_8_21_14_2_50_31_73</strain>
        <strain evidence="2">CG18_big_fil_WC_8_21_14_2_50_31_19</strain>
        <strain evidence="7">CG_4_10_14_0_8_um_filter_31_133</strain>
        <strain evidence="6">CG_4_8_14_3_um_filter</strain>
        <strain evidence="9">CG_4_9_14_0_8_um_filter_31_21</strain>
        <strain evidence="8">CG_4_9_14_3_um_filter_31_125</strain>
    </source>
</reference>
<protein>
    <submittedName>
        <fullName evidence="2">Uncharacterized protein</fullName>
    </submittedName>
</protein>
<accession>A0A2H9P8I1</accession>
<dbReference type="Proteomes" id="UP000231232">
    <property type="component" value="Unassembled WGS sequence"/>
</dbReference>
<dbReference type="EMBL" id="PETW01000019">
    <property type="protein sequence ID" value="PIV46508.1"/>
    <property type="molecule type" value="Genomic_DNA"/>
</dbReference>
<comment type="caution">
    <text evidence="2">The sequence shown here is derived from an EMBL/GenBank/DDBJ whole genome shotgun (WGS) entry which is preliminary data.</text>
</comment>
<dbReference type="EMBL" id="PFUW01000001">
    <property type="protein sequence ID" value="PJB04541.1"/>
    <property type="molecule type" value="Genomic_DNA"/>
</dbReference>
<feature type="transmembrane region" description="Helical" evidence="1">
    <location>
        <begin position="12"/>
        <end position="37"/>
    </location>
</feature>